<dbReference type="PANTHER" id="PTHR47966:SF51">
    <property type="entry name" value="BETA-SITE APP-CLEAVING ENZYME, ISOFORM A-RELATED"/>
    <property type="match status" value="1"/>
</dbReference>
<proteinExistence type="inferred from homology"/>
<keyword evidence="4" id="KW-0812">Transmembrane</keyword>
<accession>A0A1X2IXB4</accession>
<dbReference type="InterPro" id="IPR001461">
    <property type="entry name" value="Aspartic_peptidase_A1"/>
</dbReference>
<evidence type="ECO:0000313" key="7">
    <source>
        <dbReference type="Proteomes" id="UP000193560"/>
    </source>
</evidence>
<keyword evidence="7" id="KW-1185">Reference proteome</keyword>
<evidence type="ECO:0000313" key="6">
    <source>
        <dbReference type="EMBL" id="ORZ23663.1"/>
    </source>
</evidence>
<comment type="caution">
    <text evidence="6">The sequence shown here is derived from an EMBL/GenBank/DDBJ whole genome shotgun (WGS) entry which is preliminary data.</text>
</comment>
<dbReference type="GO" id="GO:0006508">
    <property type="term" value="P:proteolysis"/>
    <property type="evidence" value="ECO:0007669"/>
    <property type="project" value="UniProtKB-KW"/>
</dbReference>
<dbReference type="CDD" id="cd05471">
    <property type="entry name" value="pepsin_like"/>
    <property type="match status" value="1"/>
</dbReference>
<dbReference type="Pfam" id="PF00026">
    <property type="entry name" value="Asp"/>
    <property type="match status" value="1"/>
</dbReference>
<dbReference type="STRING" id="90262.A0A1X2IXB4"/>
<gene>
    <name evidence="6" type="ORF">BCR42DRAFT_319294</name>
</gene>
<evidence type="ECO:0000256" key="3">
    <source>
        <dbReference type="RuleBase" id="RU000454"/>
    </source>
</evidence>
<dbReference type="SUPFAM" id="SSF50630">
    <property type="entry name" value="Acid proteases"/>
    <property type="match status" value="1"/>
</dbReference>
<dbReference type="PROSITE" id="PS00141">
    <property type="entry name" value="ASP_PROTEASE"/>
    <property type="match status" value="1"/>
</dbReference>
<name>A0A1X2IXB4_9FUNG</name>
<reference evidence="6 7" key="1">
    <citation type="submission" date="2016-07" db="EMBL/GenBank/DDBJ databases">
        <title>Pervasive Adenine N6-methylation of Active Genes in Fungi.</title>
        <authorList>
            <consortium name="DOE Joint Genome Institute"/>
            <person name="Mondo S.J."/>
            <person name="Dannebaum R.O."/>
            <person name="Kuo R.C."/>
            <person name="Labutti K."/>
            <person name="Haridas S."/>
            <person name="Kuo A."/>
            <person name="Salamov A."/>
            <person name="Ahrendt S.R."/>
            <person name="Lipzen A."/>
            <person name="Sullivan W."/>
            <person name="Andreopoulos W.B."/>
            <person name="Clum A."/>
            <person name="Lindquist E."/>
            <person name="Daum C."/>
            <person name="Ramamoorthy G.K."/>
            <person name="Gryganskyi A."/>
            <person name="Culley D."/>
            <person name="Magnuson J.K."/>
            <person name="James T.Y."/>
            <person name="O'Malley M.A."/>
            <person name="Stajich J.E."/>
            <person name="Spatafora J.W."/>
            <person name="Visel A."/>
            <person name="Grigoriev I.V."/>
        </authorList>
    </citation>
    <scope>NUCLEOTIDE SEQUENCE [LARGE SCALE GENOMIC DNA]</scope>
    <source>
        <strain evidence="6 7">NRRL 1336</strain>
    </source>
</reference>
<dbReference type="InterPro" id="IPR034164">
    <property type="entry name" value="Pepsin-like_dom"/>
</dbReference>
<feature type="transmembrane region" description="Helical" evidence="4">
    <location>
        <begin position="12"/>
        <end position="30"/>
    </location>
</feature>
<dbReference type="OrthoDB" id="660550at2759"/>
<evidence type="ECO:0000259" key="5">
    <source>
        <dbReference type="PROSITE" id="PS51767"/>
    </source>
</evidence>
<dbReference type="PRINTS" id="PR00792">
    <property type="entry name" value="PEPSIN"/>
</dbReference>
<keyword evidence="3" id="KW-0378">Hydrolase</keyword>
<dbReference type="Proteomes" id="UP000193560">
    <property type="component" value="Unassembled WGS sequence"/>
</dbReference>
<feature type="domain" description="Peptidase A1" evidence="5">
    <location>
        <begin position="23"/>
        <end position="199"/>
    </location>
</feature>
<dbReference type="InterPro" id="IPR001969">
    <property type="entry name" value="Aspartic_peptidase_AS"/>
</dbReference>
<keyword evidence="3" id="KW-0645">Protease</keyword>
<protein>
    <submittedName>
        <fullName evidence="6">Aspartic peptidase domain-containing protein</fullName>
    </submittedName>
</protein>
<keyword evidence="4" id="KW-0472">Membrane</keyword>
<keyword evidence="4" id="KW-1133">Transmembrane helix</keyword>
<evidence type="ECO:0000256" key="4">
    <source>
        <dbReference type="SAM" id="Phobius"/>
    </source>
</evidence>
<sequence>MQYLIDLSVGKTPLAFVFSLLFNFFFFEIGTPPQPFTLLLDTGSSSSWVCSYGCGRYCGYPVRTLQPSNSTTFSSANMVFTAVYGQGYSHGLYAQDTFTVNGASVPEVYFGLSFANDGQLAEAGADGILGLGPDVLTKFSNPESKILPTLVTSMSTHSIIRKNVFSVYFHPLEKNATLWESRINGEITFGGGNIKKGGS</sequence>
<dbReference type="PROSITE" id="PS51767">
    <property type="entry name" value="PEPTIDASE_A1"/>
    <property type="match status" value="1"/>
</dbReference>
<evidence type="ECO:0000256" key="2">
    <source>
        <dbReference type="ARBA" id="ARBA00022750"/>
    </source>
</evidence>
<dbReference type="InterPro" id="IPR021109">
    <property type="entry name" value="Peptidase_aspartic_dom_sf"/>
</dbReference>
<dbReference type="InterPro" id="IPR033121">
    <property type="entry name" value="PEPTIDASE_A1"/>
</dbReference>
<organism evidence="6 7">
    <name type="scientific">Absidia repens</name>
    <dbReference type="NCBI Taxonomy" id="90262"/>
    <lineage>
        <taxon>Eukaryota</taxon>
        <taxon>Fungi</taxon>
        <taxon>Fungi incertae sedis</taxon>
        <taxon>Mucoromycota</taxon>
        <taxon>Mucoromycotina</taxon>
        <taxon>Mucoromycetes</taxon>
        <taxon>Mucorales</taxon>
        <taxon>Cunninghamellaceae</taxon>
        <taxon>Absidia</taxon>
    </lineage>
</organism>
<evidence type="ECO:0000256" key="1">
    <source>
        <dbReference type="ARBA" id="ARBA00007447"/>
    </source>
</evidence>
<dbReference type="AlphaFoldDB" id="A0A1X2IXB4"/>
<dbReference type="PANTHER" id="PTHR47966">
    <property type="entry name" value="BETA-SITE APP-CLEAVING ENZYME, ISOFORM A-RELATED"/>
    <property type="match status" value="1"/>
</dbReference>
<comment type="similarity">
    <text evidence="1 3">Belongs to the peptidase A1 family.</text>
</comment>
<dbReference type="EMBL" id="MCGE01000003">
    <property type="protein sequence ID" value="ORZ23663.1"/>
    <property type="molecule type" value="Genomic_DNA"/>
</dbReference>
<dbReference type="GO" id="GO:0004190">
    <property type="term" value="F:aspartic-type endopeptidase activity"/>
    <property type="evidence" value="ECO:0007669"/>
    <property type="project" value="UniProtKB-KW"/>
</dbReference>
<dbReference type="Gene3D" id="2.40.70.10">
    <property type="entry name" value="Acid Proteases"/>
    <property type="match status" value="1"/>
</dbReference>
<keyword evidence="2 3" id="KW-0064">Aspartyl protease</keyword>